<protein>
    <submittedName>
        <fullName evidence="4">NUDIX domain-containing protein</fullName>
    </submittedName>
</protein>
<dbReference type="PANTHER" id="PTHR43046">
    <property type="entry name" value="GDP-MANNOSE MANNOSYL HYDROLASE"/>
    <property type="match status" value="1"/>
</dbReference>
<dbReference type="InterPro" id="IPR000086">
    <property type="entry name" value="NUDIX_hydrolase_dom"/>
</dbReference>
<dbReference type="PROSITE" id="PS51462">
    <property type="entry name" value="NUDIX"/>
    <property type="match status" value="1"/>
</dbReference>
<accession>A0A413RKS8</accession>
<dbReference type="EMBL" id="QWKP01000199">
    <property type="protein sequence ID" value="RHA40078.1"/>
    <property type="molecule type" value="Genomic_DNA"/>
</dbReference>
<evidence type="ECO:0000256" key="2">
    <source>
        <dbReference type="ARBA" id="ARBA00022801"/>
    </source>
</evidence>
<evidence type="ECO:0000313" key="4">
    <source>
        <dbReference type="EMBL" id="RHA40078.1"/>
    </source>
</evidence>
<evidence type="ECO:0000256" key="1">
    <source>
        <dbReference type="ARBA" id="ARBA00001946"/>
    </source>
</evidence>
<dbReference type="PROSITE" id="PS00893">
    <property type="entry name" value="NUDIX_BOX"/>
    <property type="match status" value="1"/>
</dbReference>
<dbReference type="Gene3D" id="3.90.79.10">
    <property type="entry name" value="Nucleoside Triphosphate Pyrophosphohydrolase"/>
    <property type="match status" value="1"/>
</dbReference>
<evidence type="ECO:0000259" key="3">
    <source>
        <dbReference type="PROSITE" id="PS51462"/>
    </source>
</evidence>
<dbReference type="RefSeq" id="WP_118767439.1">
    <property type="nucleotide sequence ID" value="NZ_QWKP01000199.1"/>
</dbReference>
<dbReference type="SUPFAM" id="SSF55811">
    <property type="entry name" value="Nudix"/>
    <property type="match status" value="1"/>
</dbReference>
<keyword evidence="5" id="KW-1185">Reference proteome</keyword>
<dbReference type="OrthoDB" id="21342at2"/>
<dbReference type="CDD" id="cd04683">
    <property type="entry name" value="NUDIX_Hydrolase"/>
    <property type="match status" value="1"/>
</dbReference>
<dbReference type="Pfam" id="PF00293">
    <property type="entry name" value="NUDIX"/>
    <property type="match status" value="1"/>
</dbReference>
<dbReference type="InterPro" id="IPR015797">
    <property type="entry name" value="NUDIX_hydrolase-like_dom_sf"/>
</dbReference>
<dbReference type="InterPro" id="IPR020084">
    <property type="entry name" value="NUDIX_hydrolase_CS"/>
</dbReference>
<keyword evidence="2" id="KW-0378">Hydrolase</keyword>
<organism evidence="4 5">
    <name type="scientific">Cellulomonas rhizosphaerae</name>
    <dbReference type="NCBI Taxonomy" id="2293719"/>
    <lineage>
        <taxon>Bacteria</taxon>
        <taxon>Bacillati</taxon>
        <taxon>Actinomycetota</taxon>
        <taxon>Actinomycetes</taxon>
        <taxon>Micrococcales</taxon>
        <taxon>Cellulomonadaceae</taxon>
        <taxon>Cellulomonas</taxon>
    </lineage>
</organism>
<dbReference type="GO" id="GO:0016787">
    <property type="term" value="F:hydrolase activity"/>
    <property type="evidence" value="ECO:0007669"/>
    <property type="project" value="UniProtKB-KW"/>
</dbReference>
<proteinExistence type="predicted"/>
<dbReference type="Proteomes" id="UP000283374">
    <property type="component" value="Unassembled WGS sequence"/>
</dbReference>
<dbReference type="AlphaFoldDB" id="A0A413RKS8"/>
<gene>
    <name evidence="4" type="ORF">D1825_10840</name>
</gene>
<comment type="cofactor">
    <cofactor evidence="1">
        <name>Mg(2+)</name>
        <dbReference type="ChEBI" id="CHEBI:18420"/>
    </cofactor>
</comment>
<comment type="caution">
    <text evidence="4">The sequence shown here is derived from an EMBL/GenBank/DDBJ whole genome shotgun (WGS) entry which is preliminary data.</text>
</comment>
<sequence>MTDGHMTYADDDHLGGRTLLVAAAYVVLRRDDQVLMQLRQGTGYRDGYWAVLAGHVDAGESVHEAAVREALEEGGVTIEPGDLVPLTAMHRFERGGPAVEQRVDVFFQVTRWSGEPDLREPDRAARMGWFALDALPEPVVPHERLVLDALASGTPIPAFRSLPS</sequence>
<feature type="domain" description="Nudix hydrolase" evidence="3">
    <location>
        <begin position="19"/>
        <end position="152"/>
    </location>
</feature>
<reference evidence="4 5" key="1">
    <citation type="submission" date="2018-08" db="EMBL/GenBank/DDBJ databases">
        <title>Cellulomonas rhizosphaerae sp. nov., a novel actinomycete isolated from soil.</title>
        <authorList>
            <person name="Tian Y."/>
        </authorList>
    </citation>
    <scope>NUCLEOTIDE SEQUENCE [LARGE SCALE GENOMIC DNA]</scope>
    <source>
        <strain evidence="4 5">NEAU-TCZ24</strain>
    </source>
</reference>
<evidence type="ECO:0000313" key="5">
    <source>
        <dbReference type="Proteomes" id="UP000283374"/>
    </source>
</evidence>
<name>A0A413RKS8_9CELL</name>
<dbReference type="PANTHER" id="PTHR43046:SF16">
    <property type="entry name" value="ADP-RIBOSE PYROPHOSPHATASE YJHB-RELATED"/>
    <property type="match status" value="1"/>
</dbReference>